<evidence type="ECO:0000313" key="1">
    <source>
        <dbReference type="EMBL" id="KAG0667112.1"/>
    </source>
</evidence>
<proteinExistence type="predicted"/>
<reference evidence="1 2" key="1">
    <citation type="submission" date="2020-11" db="EMBL/GenBank/DDBJ databases">
        <title>Kefir isolates.</title>
        <authorList>
            <person name="Marcisauskas S."/>
            <person name="Kim Y."/>
            <person name="Blasche S."/>
        </authorList>
    </citation>
    <scope>NUCLEOTIDE SEQUENCE [LARGE SCALE GENOMIC DNA]</scope>
    <source>
        <strain evidence="1 2">KR</strain>
    </source>
</reference>
<dbReference type="EMBL" id="PUHQ01000002">
    <property type="protein sequence ID" value="KAG0667112.1"/>
    <property type="molecule type" value="Genomic_DNA"/>
</dbReference>
<protein>
    <submittedName>
        <fullName evidence="1">Uncharacterized protein</fullName>
    </submittedName>
</protein>
<evidence type="ECO:0000313" key="2">
    <source>
        <dbReference type="Proteomes" id="UP000777482"/>
    </source>
</evidence>
<gene>
    <name evidence="1" type="ORF">C6P46_002523</name>
</gene>
<accession>A0A9P6W9M7</accession>
<dbReference type="AlphaFoldDB" id="A0A9P6W9M7"/>
<dbReference type="Proteomes" id="UP000777482">
    <property type="component" value="Unassembled WGS sequence"/>
</dbReference>
<organism evidence="1 2">
    <name type="scientific">Rhodotorula mucilaginosa</name>
    <name type="common">Yeast</name>
    <name type="synonym">Rhodotorula rubra</name>
    <dbReference type="NCBI Taxonomy" id="5537"/>
    <lineage>
        <taxon>Eukaryota</taxon>
        <taxon>Fungi</taxon>
        <taxon>Dikarya</taxon>
        <taxon>Basidiomycota</taxon>
        <taxon>Pucciniomycotina</taxon>
        <taxon>Microbotryomycetes</taxon>
        <taxon>Sporidiobolales</taxon>
        <taxon>Sporidiobolaceae</taxon>
        <taxon>Rhodotorula</taxon>
    </lineage>
</organism>
<keyword evidence="2" id="KW-1185">Reference proteome</keyword>
<sequence>MSLPDNGKQSLLDAIKLLQRACDASDLSADERALVNELKPNLDKWFQRGWPVQLVTWISGIYMDLAGVLLRAKREARELDLLVLLAALHK</sequence>
<name>A0A9P6W9M7_RHOMI</name>
<comment type="caution">
    <text evidence="1">The sequence shown here is derived from an EMBL/GenBank/DDBJ whole genome shotgun (WGS) entry which is preliminary data.</text>
</comment>